<name>A0A8T0F0D7_ARGBR</name>
<gene>
    <name evidence="1" type="ORF">HNY73_010250</name>
</gene>
<dbReference type="EMBL" id="JABXBU010000030">
    <property type="protein sequence ID" value="KAF8784596.1"/>
    <property type="molecule type" value="Genomic_DNA"/>
</dbReference>
<proteinExistence type="predicted"/>
<dbReference type="AlphaFoldDB" id="A0A8T0F0D7"/>
<reference evidence="1" key="2">
    <citation type="submission" date="2020-06" db="EMBL/GenBank/DDBJ databases">
        <authorList>
            <person name="Sheffer M."/>
        </authorList>
    </citation>
    <scope>NUCLEOTIDE SEQUENCE</scope>
</reference>
<dbReference type="Proteomes" id="UP000807504">
    <property type="component" value="Unassembled WGS sequence"/>
</dbReference>
<keyword evidence="2" id="KW-1185">Reference proteome</keyword>
<comment type="caution">
    <text evidence="1">The sequence shown here is derived from an EMBL/GenBank/DDBJ whole genome shotgun (WGS) entry which is preliminary data.</text>
</comment>
<sequence>MEYSKDESLTPTENLRGKKWWIVFESSQVSSLRNLSCKEGSRKLDIRTTCWKTHSRDFEKSLSWAAQKSDCPLHLL</sequence>
<evidence type="ECO:0000313" key="2">
    <source>
        <dbReference type="Proteomes" id="UP000807504"/>
    </source>
</evidence>
<protein>
    <submittedName>
        <fullName evidence="1">Uncharacterized protein</fullName>
    </submittedName>
</protein>
<reference evidence="1" key="1">
    <citation type="journal article" date="2020" name="bioRxiv">
        <title>Chromosome-level reference genome of the European wasp spider Argiope bruennichi: a resource for studies on range expansion and evolutionary adaptation.</title>
        <authorList>
            <person name="Sheffer M.M."/>
            <person name="Hoppe A."/>
            <person name="Krehenwinkel H."/>
            <person name="Uhl G."/>
            <person name="Kuss A.W."/>
            <person name="Jensen L."/>
            <person name="Jensen C."/>
            <person name="Gillespie R.G."/>
            <person name="Hoff K.J."/>
            <person name="Prost S."/>
        </authorList>
    </citation>
    <scope>NUCLEOTIDE SEQUENCE</scope>
</reference>
<accession>A0A8T0F0D7</accession>
<organism evidence="1 2">
    <name type="scientific">Argiope bruennichi</name>
    <name type="common">Wasp spider</name>
    <name type="synonym">Aranea bruennichi</name>
    <dbReference type="NCBI Taxonomy" id="94029"/>
    <lineage>
        <taxon>Eukaryota</taxon>
        <taxon>Metazoa</taxon>
        <taxon>Ecdysozoa</taxon>
        <taxon>Arthropoda</taxon>
        <taxon>Chelicerata</taxon>
        <taxon>Arachnida</taxon>
        <taxon>Araneae</taxon>
        <taxon>Araneomorphae</taxon>
        <taxon>Entelegynae</taxon>
        <taxon>Araneoidea</taxon>
        <taxon>Araneidae</taxon>
        <taxon>Argiope</taxon>
    </lineage>
</organism>
<evidence type="ECO:0000313" key="1">
    <source>
        <dbReference type="EMBL" id="KAF8784596.1"/>
    </source>
</evidence>